<evidence type="ECO:0000256" key="8">
    <source>
        <dbReference type="ARBA" id="ARBA00035112"/>
    </source>
</evidence>
<dbReference type="AlphaFoldDB" id="A0AA40DDJ2"/>
<evidence type="ECO:0000256" key="2">
    <source>
        <dbReference type="ARBA" id="ARBA00004685"/>
    </source>
</evidence>
<gene>
    <name evidence="9" type="ORF">QBC41DRAFT_299544</name>
</gene>
<keyword evidence="10" id="KW-1185">Reference proteome</keyword>
<protein>
    <submittedName>
        <fullName evidence="9">Uncharacterized protein</fullName>
    </submittedName>
</protein>
<comment type="pathway">
    <text evidence="2">Mycotoxin biosynthesis.</text>
</comment>
<dbReference type="Proteomes" id="UP001174997">
    <property type="component" value="Unassembled WGS sequence"/>
</dbReference>
<keyword evidence="5" id="KW-0843">Virulence</keyword>
<keyword evidence="7" id="KW-0325">Glycoprotein</keyword>
<evidence type="ECO:0000256" key="6">
    <source>
        <dbReference type="ARBA" id="ARBA00023136"/>
    </source>
</evidence>
<comment type="subcellular location">
    <subcellularLocation>
        <location evidence="1">Membrane</location>
        <topology evidence="1">Single-pass membrane protein</topology>
    </subcellularLocation>
</comment>
<evidence type="ECO:0000256" key="4">
    <source>
        <dbReference type="ARBA" id="ARBA00022989"/>
    </source>
</evidence>
<name>A0AA40DDJ2_9PEZI</name>
<evidence type="ECO:0000313" key="9">
    <source>
        <dbReference type="EMBL" id="KAK0672606.1"/>
    </source>
</evidence>
<reference evidence="9" key="1">
    <citation type="submission" date="2023-06" db="EMBL/GenBank/DDBJ databases">
        <title>Genome-scale phylogeny and comparative genomics of the fungal order Sordariales.</title>
        <authorList>
            <consortium name="Lawrence Berkeley National Laboratory"/>
            <person name="Hensen N."/>
            <person name="Bonometti L."/>
            <person name="Westerberg I."/>
            <person name="Brannstrom I.O."/>
            <person name="Guillou S."/>
            <person name="Cros-Aarteil S."/>
            <person name="Calhoun S."/>
            <person name="Haridas S."/>
            <person name="Kuo A."/>
            <person name="Mondo S."/>
            <person name="Pangilinan J."/>
            <person name="Riley R."/>
            <person name="Labutti K."/>
            <person name="Andreopoulos B."/>
            <person name="Lipzen A."/>
            <person name="Chen C."/>
            <person name="Yanf M."/>
            <person name="Daum C."/>
            <person name="Ng V."/>
            <person name="Clum A."/>
            <person name="Steindorff A."/>
            <person name="Ohm R."/>
            <person name="Martin F."/>
            <person name="Silar P."/>
            <person name="Natvig D."/>
            <person name="Lalanne C."/>
            <person name="Gautier V."/>
            <person name="Ament-Velasquez S.L."/>
            <person name="Kruys A."/>
            <person name="Hutchinson M.I."/>
            <person name="Powell A.J."/>
            <person name="Barry K."/>
            <person name="Miller A.N."/>
            <person name="Grigoriev I.V."/>
            <person name="Debuchy R."/>
            <person name="Gladieux P."/>
            <person name="Thoren M.H."/>
            <person name="Johannesson H."/>
        </authorList>
    </citation>
    <scope>NUCLEOTIDE SEQUENCE</scope>
    <source>
        <strain evidence="9">CBS 307.81</strain>
    </source>
</reference>
<evidence type="ECO:0000313" key="10">
    <source>
        <dbReference type="Proteomes" id="UP001174997"/>
    </source>
</evidence>
<dbReference type="EMBL" id="JAULSY010000012">
    <property type="protein sequence ID" value="KAK0672606.1"/>
    <property type="molecule type" value="Genomic_DNA"/>
</dbReference>
<keyword evidence="4" id="KW-1133">Transmembrane helix</keyword>
<comment type="caution">
    <text evidence="9">The sequence shown here is derived from an EMBL/GenBank/DDBJ whole genome shotgun (WGS) entry which is preliminary data.</text>
</comment>
<accession>A0AA40DDJ2</accession>
<dbReference type="PANTHER" id="PTHR33365:SF4">
    <property type="entry name" value="CYCLOCHLOROTINE BIOSYNTHESIS PROTEIN O"/>
    <property type="match status" value="1"/>
</dbReference>
<comment type="similarity">
    <text evidence="8">Belongs to the ustYa family.</text>
</comment>
<dbReference type="Pfam" id="PF11807">
    <property type="entry name" value="UstYa"/>
    <property type="match status" value="1"/>
</dbReference>
<keyword evidence="6" id="KW-0472">Membrane</keyword>
<sequence>MTNMMEVGISSISAAEARPMENKTLPIPGEQGRYIIQLAVFHQLHCLNIIRKGIYYGVDMTNVDDLFGIEHIDHCIDMLRQSLMCTSDVTPITFSRKSLREPMQGVAEVIHTCRNFPQIQKWAWDRRARDKLDKTTIVKDDPLGWGSYTYVPGTLAR</sequence>
<evidence type="ECO:0000256" key="3">
    <source>
        <dbReference type="ARBA" id="ARBA00022692"/>
    </source>
</evidence>
<evidence type="ECO:0000256" key="7">
    <source>
        <dbReference type="ARBA" id="ARBA00023180"/>
    </source>
</evidence>
<keyword evidence="3" id="KW-0812">Transmembrane</keyword>
<evidence type="ECO:0000256" key="5">
    <source>
        <dbReference type="ARBA" id="ARBA00023026"/>
    </source>
</evidence>
<dbReference type="GO" id="GO:0043386">
    <property type="term" value="P:mycotoxin biosynthetic process"/>
    <property type="evidence" value="ECO:0007669"/>
    <property type="project" value="InterPro"/>
</dbReference>
<organism evidence="9 10">
    <name type="scientific">Cercophora samala</name>
    <dbReference type="NCBI Taxonomy" id="330535"/>
    <lineage>
        <taxon>Eukaryota</taxon>
        <taxon>Fungi</taxon>
        <taxon>Dikarya</taxon>
        <taxon>Ascomycota</taxon>
        <taxon>Pezizomycotina</taxon>
        <taxon>Sordariomycetes</taxon>
        <taxon>Sordariomycetidae</taxon>
        <taxon>Sordariales</taxon>
        <taxon>Lasiosphaeriaceae</taxon>
        <taxon>Cercophora</taxon>
    </lineage>
</organism>
<evidence type="ECO:0000256" key="1">
    <source>
        <dbReference type="ARBA" id="ARBA00004167"/>
    </source>
</evidence>
<dbReference type="PANTHER" id="PTHR33365">
    <property type="entry name" value="YALI0B05434P"/>
    <property type="match status" value="1"/>
</dbReference>
<proteinExistence type="inferred from homology"/>
<dbReference type="GO" id="GO:0016020">
    <property type="term" value="C:membrane"/>
    <property type="evidence" value="ECO:0007669"/>
    <property type="project" value="UniProtKB-SubCell"/>
</dbReference>
<dbReference type="InterPro" id="IPR021765">
    <property type="entry name" value="UstYa-like"/>
</dbReference>